<dbReference type="PANTHER" id="PTHR43584">
    <property type="entry name" value="NUCLEOTIDYL TRANSFERASE"/>
    <property type="match status" value="1"/>
</dbReference>
<keyword evidence="3" id="KW-0808">Transferase</keyword>
<gene>
    <name evidence="10" type="ORF">A3A01_01970</name>
</gene>
<dbReference type="STRING" id="1801770.A3A01_01970"/>
<evidence type="ECO:0000256" key="4">
    <source>
        <dbReference type="ARBA" id="ARBA00022695"/>
    </source>
</evidence>
<evidence type="ECO:0000256" key="3">
    <source>
        <dbReference type="ARBA" id="ARBA00022679"/>
    </source>
</evidence>
<dbReference type="Gene3D" id="3.90.550.10">
    <property type="entry name" value="Spore Coat Polysaccharide Biosynthesis Protein SpsA, Chain A"/>
    <property type="match status" value="1"/>
</dbReference>
<evidence type="ECO:0000313" key="10">
    <source>
        <dbReference type="EMBL" id="OGI85597.1"/>
    </source>
</evidence>
<reference evidence="10 11" key="1">
    <citation type="journal article" date="2016" name="Nat. Commun.">
        <title>Thousands of microbial genomes shed light on interconnected biogeochemical processes in an aquifer system.</title>
        <authorList>
            <person name="Anantharaman K."/>
            <person name="Brown C.T."/>
            <person name="Hug L.A."/>
            <person name="Sharon I."/>
            <person name="Castelle C.J."/>
            <person name="Probst A.J."/>
            <person name="Thomas B.C."/>
            <person name="Singh A."/>
            <person name="Wilkins M.J."/>
            <person name="Karaoz U."/>
            <person name="Brodie E.L."/>
            <person name="Williams K.H."/>
            <person name="Hubbard S.S."/>
            <person name="Banfield J.F."/>
        </authorList>
    </citation>
    <scope>NUCLEOTIDE SEQUENCE [LARGE SCALE GENOMIC DNA]</scope>
</reference>
<evidence type="ECO:0000256" key="7">
    <source>
        <dbReference type="ARBA" id="ARBA00048493"/>
    </source>
</evidence>
<comment type="similarity">
    <text evidence="1">In the C-terminal section; belongs to the transferase hexapeptide repeat family.</text>
</comment>
<protein>
    <recommendedName>
        <fullName evidence="9">MobA-like NTP transferase domain-containing protein</fullName>
    </recommendedName>
</protein>
<evidence type="ECO:0000256" key="5">
    <source>
        <dbReference type="ARBA" id="ARBA00023315"/>
    </source>
</evidence>
<comment type="similarity">
    <text evidence="2">In the N-terminal section; belongs to the N-acetylglucosamine-1-phosphate uridyltransferase family.</text>
</comment>
<dbReference type="EMBL" id="MFUU01000023">
    <property type="protein sequence ID" value="OGI85597.1"/>
    <property type="molecule type" value="Genomic_DNA"/>
</dbReference>
<dbReference type="SUPFAM" id="SSF53448">
    <property type="entry name" value="Nucleotide-diphospho-sugar transferases"/>
    <property type="match status" value="1"/>
</dbReference>
<organism evidence="10 11">
    <name type="scientific">Candidatus Nomurabacteria bacterium RIFCSPLOWO2_01_FULL_39_17</name>
    <dbReference type="NCBI Taxonomy" id="1801770"/>
    <lineage>
        <taxon>Bacteria</taxon>
        <taxon>Candidatus Nomuraibacteriota</taxon>
    </lineage>
</organism>
<dbReference type="InterPro" id="IPR050065">
    <property type="entry name" value="GlmU-like"/>
</dbReference>
<evidence type="ECO:0000256" key="8">
    <source>
        <dbReference type="ARBA" id="ARBA00049628"/>
    </source>
</evidence>
<dbReference type="CDD" id="cd02540">
    <property type="entry name" value="GT2_GlmU_N_bac"/>
    <property type="match status" value="1"/>
</dbReference>
<comment type="catalytic activity">
    <reaction evidence="6">
        <text>alpha-D-glucosamine 1-phosphate + acetyl-CoA = N-acetyl-alpha-D-glucosamine 1-phosphate + CoA + H(+)</text>
        <dbReference type="Rhea" id="RHEA:13725"/>
        <dbReference type="ChEBI" id="CHEBI:15378"/>
        <dbReference type="ChEBI" id="CHEBI:57287"/>
        <dbReference type="ChEBI" id="CHEBI:57288"/>
        <dbReference type="ChEBI" id="CHEBI:57776"/>
        <dbReference type="ChEBI" id="CHEBI:58516"/>
        <dbReference type="EC" id="2.3.1.157"/>
    </reaction>
</comment>
<sequence>MDSNKVKIVILAAGKGKRMQSELPKVLILLANKPLVRHLLESVKKVSVERPIVVVGYRAELVKSELGDSYLYAPQEEQLGTGHALACAQDIARGTEHILVLQGDMPFISATTIKNLIDRHLRSDAIITLTTTRVSDFKDWKSGFKAFGRILREDGKVVGIREYKDANEKEKNITEVNAGCYVFDAEWLWKNLRKIKNENIQKEYYLTDLIKIATEEKARIKSIDIDMREALGANSKEELDILENFVTIGEL</sequence>
<dbReference type="GO" id="GO:0019134">
    <property type="term" value="F:glucosamine-1-phosphate N-acetyltransferase activity"/>
    <property type="evidence" value="ECO:0007669"/>
    <property type="project" value="UniProtKB-EC"/>
</dbReference>
<accession>A0A1F6WUN8</accession>
<dbReference type="GO" id="GO:0003977">
    <property type="term" value="F:UDP-N-acetylglucosamine diphosphorylase activity"/>
    <property type="evidence" value="ECO:0007669"/>
    <property type="project" value="UniProtKB-EC"/>
</dbReference>
<evidence type="ECO:0000256" key="2">
    <source>
        <dbReference type="ARBA" id="ARBA00007947"/>
    </source>
</evidence>
<dbReference type="Proteomes" id="UP000179352">
    <property type="component" value="Unassembled WGS sequence"/>
</dbReference>
<evidence type="ECO:0000313" key="11">
    <source>
        <dbReference type="Proteomes" id="UP000179352"/>
    </source>
</evidence>
<evidence type="ECO:0000256" key="1">
    <source>
        <dbReference type="ARBA" id="ARBA00007707"/>
    </source>
</evidence>
<comment type="caution">
    <text evidence="10">The sequence shown here is derived from an EMBL/GenBank/DDBJ whole genome shotgun (WGS) entry which is preliminary data.</text>
</comment>
<dbReference type="InterPro" id="IPR029044">
    <property type="entry name" value="Nucleotide-diphossugar_trans"/>
</dbReference>
<dbReference type="PANTHER" id="PTHR43584:SF3">
    <property type="entry name" value="BIFUNCTIONAL PROTEIN GLMU"/>
    <property type="match status" value="1"/>
</dbReference>
<comment type="catalytic activity">
    <reaction evidence="7">
        <text>N-acetyl-alpha-D-glucosamine 1-phosphate + UTP + H(+) = UDP-N-acetyl-alpha-D-glucosamine + diphosphate</text>
        <dbReference type="Rhea" id="RHEA:13509"/>
        <dbReference type="ChEBI" id="CHEBI:15378"/>
        <dbReference type="ChEBI" id="CHEBI:33019"/>
        <dbReference type="ChEBI" id="CHEBI:46398"/>
        <dbReference type="ChEBI" id="CHEBI:57705"/>
        <dbReference type="ChEBI" id="CHEBI:57776"/>
        <dbReference type="EC" id="2.7.7.23"/>
    </reaction>
</comment>
<evidence type="ECO:0000259" key="9">
    <source>
        <dbReference type="Pfam" id="PF12804"/>
    </source>
</evidence>
<dbReference type="Pfam" id="PF12804">
    <property type="entry name" value="NTP_transf_3"/>
    <property type="match status" value="1"/>
</dbReference>
<dbReference type="AlphaFoldDB" id="A0A1F6WUN8"/>
<proteinExistence type="inferred from homology"/>
<dbReference type="InterPro" id="IPR025877">
    <property type="entry name" value="MobA-like_NTP_Trfase"/>
</dbReference>
<comment type="function">
    <text evidence="8">Catalyzes the last two sequential reactions in the de novo biosynthetic pathway for UDP-N-acetylglucosamine (UDP-GlcNAc). The C-terminal domain catalyzes the transfer of acetyl group from acetyl coenzyme A to glucosamine-1-phosphate (GlcN-1-P) to produce N-acetylglucosamine-1-phosphate (GlcNAc-1-P), which is converted into UDP-GlcNAc by the transfer of uridine 5-monophosphate (from uridine 5-triphosphate), a reaction catalyzed by the N-terminal domain.</text>
</comment>
<feature type="domain" description="MobA-like NTP transferase" evidence="9">
    <location>
        <begin position="9"/>
        <end position="128"/>
    </location>
</feature>
<keyword evidence="4" id="KW-0548">Nucleotidyltransferase</keyword>
<keyword evidence="5" id="KW-0012">Acyltransferase</keyword>
<evidence type="ECO:0000256" key="6">
    <source>
        <dbReference type="ARBA" id="ARBA00048247"/>
    </source>
</evidence>
<name>A0A1F6WUN8_9BACT</name>